<dbReference type="GO" id="GO:0008777">
    <property type="term" value="F:acetylornithine deacetylase activity"/>
    <property type="evidence" value="ECO:0007669"/>
    <property type="project" value="TreeGrafter"/>
</dbReference>
<keyword evidence="3" id="KW-0170">Cobalt</keyword>
<proteinExistence type="predicted"/>
<reference evidence="6" key="2">
    <citation type="submission" date="2021-04" db="EMBL/GenBank/DDBJ databases">
        <authorList>
            <person name="Gilroy R."/>
        </authorList>
    </citation>
    <scope>NUCLEOTIDE SEQUENCE</scope>
    <source>
        <strain evidence="6">378</strain>
    </source>
</reference>
<feature type="region of interest" description="Disordered" evidence="4">
    <location>
        <begin position="654"/>
        <end position="688"/>
    </location>
</feature>
<dbReference type="Pfam" id="PF07687">
    <property type="entry name" value="M20_dimer"/>
    <property type="match status" value="1"/>
</dbReference>
<dbReference type="GO" id="GO:0046872">
    <property type="term" value="F:metal ion binding"/>
    <property type="evidence" value="ECO:0007669"/>
    <property type="project" value="UniProtKB-KW"/>
</dbReference>
<dbReference type="Proteomes" id="UP000733611">
    <property type="component" value="Unassembled WGS sequence"/>
</dbReference>
<sequence>MSLRGNLDQLVSFDTSTYDDPHKSPTNRPLIDFVQQFFSALGYGTIVFSDDNKQYNLLALSPALLLNYTFTYNQLVDAFYDKEQRLPTANEREQLLAQSSQGLKPQGLGLLLSGHADCVPFNAAEWSYKPLQVTSKGSLYYGRGTSDMKGFLACMMEYAERLSKKYDGEYANMPLVSFLFTADEEGAMSGAQNFIKFFAADYQSNSPKYPLILEYKISPELTRYYIQKLRPMLKYEYSVKSMLPLFATYLDCTEMLLKQSHFNLVLIGEPTTLQPVTAHKGWMARKIEIVGKGGHSSNPHAGINAMELAVDAIKGLQGLQKALQDQRFANSDFVIPETTLNLGVIEGGHSYNSICDNVKIGFDIRPTKTEAQKAIPAMLNDFIARLNHQANQRYSTHFNNGQEDNTAGRNVKTLRTKTQTTVTTARQQALRQKIKERLEATANFAHELPAEIDAAYWQFMHDAVEVNLDKLELLAPVGESAGRSFNNAQDVQRSFHEQMQSFAYSLLRPEDLAEVEASLESSTEKETQFFKLEVQFSDTPAFACSDKSALAKVQACFTQPRPELHVDYCTEASFLQEVGPCVVLGPGDIAQAHKVNEFIDKEQLEQCVAFLEQLGPQFPTLTDKSTMECFKAQSEQKYQQHDFSNQVRAEVKAATAPAAAKTAQSAAKAPKVSKRTSKSKAKSKAVPE</sequence>
<comment type="caution">
    <text evidence="6">The sequence shown here is derived from an EMBL/GenBank/DDBJ whole genome shotgun (WGS) entry which is preliminary data.</text>
</comment>
<gene>
    <name evidence="6" type="ORF">H9847_10560</name>
</gene>
<feature type="compositionally biased region" description="Basic residues" evidence="4">
    <location>
        <begin position="671"/>
        <end position="688"/>
    </location>
</feature>
<dbReference type="PANTHER" id="PTHR43808:SF31">
    <property type="entry name" value="N-ACETYL-L-CITRULLINE DEACETYLASE"/>
    <property type="match status" value="1"/>
</dbReference>
<reference evidence="6" key="1">
    <citation type="journal article" date="2021" name="PeerJ">
        <title>Extensive microbial diversity within the chicken gut microbiome revealed by metagenomics and culture.</title>
        <authorList>
            <person name="Gilroy R."/>
            <person name="Ravi A."/>
            <person name="Getino M."/>
            <person name="Pursley I."/>
            <person name="Horton D.L."/>
            <person name="Alikhan N.F."/>
            <person name="Baker D."/>
            <person name="Gharbi K."/>
            <person name="Hall N."/>
            <person name="Watson M."/>
            <person name="Adriaenssens E.M."/>
            <person name="Foster-Nyarko E."/>
            <person name="Jarju S."/>
            <person name="Secka A."/>
            <person name="Antonio M."/>
            <person name="Oren A."/>
            <person name="Chaudhuri R.R."/>
            <person name="La Ragione R."/>
            <person name="Hildebrand F."/>
            <person name="Pallen M.J."/>
        </authorList>
    </citation>
    <scope>NUCLEOTIDE SEQUENCE</scope>
    <source>
        <strain evidence="6">378</strain>
    </source>
</reference>
<dbReference type="SUPFAM" id="SSF55031">
    <property type="entry name" value="Bacterial exopeptidase dimerisation domain"/>
    <property type="match status" value="1"/>
</dbReference>
<dbReference type="InterPro" id="IPR036264">
    <property type="entry name" value="Bact_exopeptidase_dim_dom"/>
</dbReference>
<protein>
    <submittedName>
        <fullName evidence="6">M20/M25/M40 family metallo-hydrolase</fullName>
    </submittedName>
</protein>
<dbReference type="SUPFAM" id="SSF53187">
    <property type="entry name" value="Zn-dependent exopeptidases"/>
    <property type="match status" value="1"/>
</dbReference>
<evidence type="ECO:0000256" key="1">
    <source>
        <dbReference type="ARBA" id="ARBA00022723"/>
    </source>
</evidence>
<dbReference type="EMBL" id="JAHLFE010000217">
    <property type="protein sequence ID" value="MBU3845283.1"/>
    <property type="molecule type" value="Genomic_DNA"/>
</dbReference>
<accession>A0A948TIM6</accession>
<evidence type="ECO:0000256" key="4">
    <source>
        <dbReference type="SAM" id="MobiDB-lite"/>
    </source>
</evidence>
<dbReference type="InterPro" id="IPR011650">
    <property type="entry name" value="Peptidase_M20_dimer"/>
</dbReference>
<evidence type="ECO:0000313" key="7">
    <source>
        <dbReference type="Proteomes" id="UP000733611"/>
    </source>
</evidence>
<organism evidence="6 7">
    <name type="scientific">Candidatus Anaerobiospirillum pullicola</name>
    <dbReference type="NCBI Taxonomy" id="2838451"/>
    <lineage>
        <taxon>Bacteria</taxon>
        <taxon>Pseudomonadati</taxon>
        <taxon>Pseudomonadota</taxon>
        <taxon>Gammaproteobacteria</taxon>
        <taxon>Aeromonadales</taxon>
        <taxon>Succinivibrionaceae</taxon>
        <taxon>Anaerobiospirillum</taxon>
    </lineage>
</organism>
<evidence type="ECO:0000256" key="2">
    <source>
        <dbReference type="ARBA" id="ARBA00022801"/>
    </source>
</evidence>
<name>A0A948TIM6_9GAMM</name>
<dbReference type="Gene3D" id="3.30.70.360">
    <property type="match status" value="1"/>
</dbReference>
<keyword evidence="1" id="KW-0479">Metal-binding</keyword>
<dbReference type="GO" id="GO:0006526">
    <property type="term" value="P:L-arginine biosynthetic process"/>
    <property type="evidence" value="ECO:0007669"/>
    <property type="project" value="TreeGrafter"/>
</dbReference>
<dbReference type="AlphaFoldDB" id="A0A948TIM6"/>
<keyword evidence="2" id="KW-0378">Hydrolase</keyword>
<dbReference type="InterPro" id="IPR050072">
    <property type="entry name" value="Peptidase_M20A"/>
</dbReference>
<evidence type="ECO:0000313" key="6">
    <source>
        <dbReference type="EMBL" id="MBU3845283.1"/>
    </source>
</evidence>
<dbReference type="Pfam" id="PF01546">
    <property type="entry name" value="Peptidase_M20"/>
    <property type="match status" value="1"/>
</dbReference>
<feature type="compositionally biased region" description="Low complexity" evidence="4">
    <location>
        <begin position="654"/>
        <end position="670"/>
    </location>
</feature>
<dbReference type="Gene3D" id="3.40.630.10">
    <property type="entry name" value="Zn peptidases"/>
    <property type="match status" value="3"/>
</dbReference>
<dbReference type="InterPro" id="IPR002933">
    <property type="entry name" value="Peptidase_M20"/>
</dbReference>
<evidence type="ECO:0000259" key="5">
    <source>
        <dbReference type="Pfam" id="PF07687"/>
    </source>
</evidence>
<evidence type="ECO:0000256" key="3">
    <source>
        <dbReference type="ARBA" id="ARBA00023285"/>
    </source>
</evidence>
<feature type="domain" description="Peptidase M20 dimerisation" evidence="5">
    <location>
        <begin position="277"/>
        <end position="388"/>
    </location>
</feature>
<dbReference type="PANTHER" id="PTHR43808">
    <property type="entry name" value="ACETYLORNITHINE DEACETYLASE"/>
    <property type="match status" value="1"/>
</dbReference>